<dbReference type="InterPro" id="IPR013762">
    <property type="entry name" value="Integrase-like_cat_sf"/>
</dbReference>
<dbReference type="Pfam" id="PF00589">
    <property type="entry name" value="Phage_integrase"/>
    <property type="match status" value="1"/>
</dbReference>
<dbReference type="PANTHER" id="PTHR30349:SF41">
    <property type="entry name" value="INTEGRASE_RECOMBINASE PROTEIN MJ0367-RELATED"/>
    <property type="match status" value="1"/>
</dbReference>
<dbReference type="Gene3D" id="1.10.443.10">
    <property type="entry name" value="Intergrase catalytic core"/>
    <property type="match status" value="1"/>
</dbReference>
<comment type="similarity">
    <text evidence="1">Belongs to the 'phage' integrase family.</text>
</comment>
<evidence type="ECO:0000259" key="4">
    <source>
        <dbReference type="PROSITE" id="PS51898"/>
    </source>
</evidence>
<proteinExistence type="inferred from homology"/>
<evidence type="ECO:0000256" key="3">
    <source>
        <dbReference type="ARBA" id="ARBA00023172"/>
    </source>
</evidence>
<dbReference type="InterPro" id="IPR011010">
    <property type="entry name" value="DNA_brk_join_enz"/>
</dbReference>
<name>A0ABP7TMR0_9ACTN</name>
<dbReference type="Proteomes" id="UP001500456">
    <property type="component" value="Unassembled WGS sequence"/>
</dbReference>
<dbReference type="InterPro" id="IPR050090">
    <property type="entry name" value="Tyrosine_recombinase_XerCD"/>
</dbReference>
<dbReference type="SUPFAM" id="SSF56349">
    <property type="entry name" value="DNA breaking-rejoining enzymes"/>
    <property type="match status" value="1"/>
</dbReference>
<sequence>MTARTAALPTAPAPGPDASDAEVTAFLWSLISEDFLDGAGWNADRRVLDPPIGHPTLGGRRCPVPGCISPVKGLKLCSTCYTRLRQSSLAYEEFVQIPRTAPHLHLPVGDCRVSGCERPWIDSGGRPVCRSHWWQLQKRGGTLEEFLADPTVKGLPSLGDCAVLACNRRAVSAGDTRLCHAHEKRWVALRGEPGFDREAWLRTAPSCGFAAEVSFRGLPELVVAQLLFGLQHRCHKGARTDIGNFRALIDRTIRPSGARCLEAVPDPALNGNALILLNRTRAYAIQACKTPEGEYGKDIWDLTAFGHRGTLDFTVIPQPWLRESAKRWSRDYLSKVRSKSTSSHARQHVNGLAKVAETLRARPDGGLNLPALSRADIENFLNRMSFLEANGRMTTNTRRSFVRMARNVLKQARALGLTRPGGPMAGLPDDFTITRHDVPKAPEPPEEGQDLPAEVMRQLCAHLDLFEDMTCRELRLTVELLMDTGRRPEEICRLELNCLTRDGQGKPVLTYDNRKEQRQRRQLPIHEPTAKLILDQQERVRARFPDEPASKLVLLPTQNLNLHGDRAIDSNHLSGMHRDWVEALPEFRLDDGTVFDKEKIFPYAYRHSYAQRHADAGVPIDALAGLMDHESLETTRTYYRVKEVRLREAVDRVTQMQFDRHGARIWGAVTTVLDAERTRRAIGSVHVPFGICSEPSNVAAGGGACPLRFRCVGCDHFSTDVSYLPELSAYLDGLLRQREKLRSMTEADDWARAEATPSDEEITRVRRLVRRVTEDVDALTDDERAEIRQAAAIVRRTRLGFLGMPRIRQPLPDLRPERPA</sequence>
<evidence type="ECO:0000256" key="2">
    <source>
        <dbReference type="ARBA" id="ARBA00023125"/>
    </source>
</evidence>
<reference evidence="6" key="1">
    <citation type="journal article" date="2019" name="Int. J. Syst. Evol. Microbiol.">
        <title>The Global Catalogue of Microorganisms (GCM) 10K type strain sequencing project: providing services to taxonomists for standard genome sequencing and annotation.</title>
        <authorList>
            <consortium name="The Broad Institute Genomics Platform"/>
            <consortium name="The Broad Institute Genome Sequencing Center for Infectious Disease"/>
            <person name="Wu L."/>
            <person name="Ma J."/>
        </authorList>
    </citation>
    <scope>NUCLEOTIDE SEQUENCE [LARGE SCALE GENOMIC DNA]</scope>
    <source>
        <strain evidence="6">JCM 16924</strain>
    </source>
</reference>
<dbReference type="CDD" id="cd00397">
    <property type="entry name" value="DNA_BRE_C"/>
    <property type="match status" value="1"/>
</dbReference>
<keyword evidence="3" id="KW-0233">DNA recombination</keyword>
<evidence type="ECO:0000256" key="1">
    <source>
        <dbReference type="ARBA" id="ARBA00008857"/>
    </source>
</evidence>
<gene>
    <name evidence="5" type="ORF">GCM10022232_88120</name>
</gene>
<keyword evidence="6" id="KW-1185">Reference proteome</keyword>
<protein>
    <recommendedName>
        <fullName evidence="4">Tyr recombinase domain-containing protein</fullName>
    </recommendedName>
</protein>
<evidence type="ECO:0000313" key="5">
    <source>
        <dbReference type="EMBL" id="GAA4028617.1"/>
    </source>
</evidence>
<dbReference type="EMBL" id="BAAAZX010000044">
    <property type="protein sequence ID" value="GAA4028617.1"/>
    <property type="molecule type" value="Genomic_DNA"/>
</dbReference>
<dbReference type="RefSeq" id="WP_345571242.1">
    <property type="nucleotide sequence ID" value="NZ_BAAAZX010000044.1"/>
</dbReference>
<organism evidence="5 6">
    <name type="scientific">Streptomyces plumbiresistens</name>
    <dbReference type="NCBI Taxonomy" id="511811"/>
    <lineage>
        <taxon>Bacteria</taxon>
        <taxon>Bacillati</taxon>
        <taxon>Actinomycetota</taxon>
        <taxon>Actinomycetes</taxon>
        <taxon>Kitasatosporales</taxon>
        <taxon>Streptomycetaceae</taxon>
        <taxon>Streptomyces</taxon>
    </lineage>
</organism>
<dbReference type="PROSITE" id="PS51898">
    <property type="entry name" value="TYR_RECOMBINASE"/>
    <property type="match status" value="1"/>
</dbReference>
<dbReference type="PANTHER" id="PTHR30349">
    <property type="entry name" value="PHAGE INTEGRASE-RELATED"/>
    <property type="match status" value="1"/>
</dbReference>
<accession>A0ABP7TMR0</accession>
<dbReference type="InterPro" id="IPR002104">
    <property type="entry name" value="Integrase_catalytic"/>
</dbReference>
<feature type="domain" description="Tyr recombinase" evidence="4">
    <location>
        <begin position="446"/>
        <end position="651"/>
    </location>
</feature>
<evidence type="ECO:0000313" key="6">
    <source>
        <dbReference type="Proteomes" id="UP001500456"/>
    </source>
</evidence>
<keyword evidence="2" id="KW-0238">DNA-binding</keyword>
<comment type="caution">
    <text evidence="5">The sequence shown here is derived from an EMBL/GenBank/DDBJ whole genome shotgun (WGS) entry which is preliminary data.</text>
</comment>